<feature type="compositionally biased region" description="Low complexity" evidence="3">
    <location>
        <begin position="1"/>
        <end position="11"/>
    </location>
</feature>
<evidence type="ECO:0000313" key="5">
    <source>
        <dbReference type="Proteomes" id="UP000789595"/>
    </source>
</evidence>
<dbReference type="AlphaFoldDB" id="A0A8J2SCU4"/>
<dbReference type="PANTHER" id="PTHR13303">
    <property type="entry name" value="PREFOLDIN SUBUNIT 2"/>
    <property type="match status" value="1"/>
</dbReference>
<dbReference type="Pfam" id="PF01920">
    <property type="entry name" value="Prefoldin_2"/>
    <property type="match status" value="1"/>
</dbReference>
<gene>
    <name evidence="4" type="ORF">PECAL_2P11240</name>
</gene>
<protein>
    <recommendedName>
        <fullName evidence="6">Prefoldin subunit 2</fullName>
    </recommendedName>
</protein>
<dbReference type="GO" id="GO:0006457">
    <property type="term" value="P:protein folding"/>
    <property type="evidence" value="ECO:0007669"/>
    <property type="project" value="InterPro"/>
</dbReference>
<organism evidence="4 5">
    <name type="scientific">Pelagomonas calceolata</name>
    <dbReference type="NCBI Taxonomy" id="35677"/>
    <lineage>
        <taxon>Eukaryota</taxon>
        <taxon>Sar</taxon>
        <taxon>Stramenopiles</taxon>
        <taxon>Ochrophyta</taxon>
        <taxon>Pelagophyceae</taxon>
        <taxon>Pelagomonadales</taxon>
        <taxon>Pelagomonadaceae</taxon>
        <taxon>Pelagomonas</taxon>
    </lineage>
</organism>
<dbReference type="GO" id="GO:0016272">
    <property type="term" value="C:prefoldin complex"/>
    <property type="evidence" value="ECO:0007669"/>
    <property type="project" value="InterPro"/>
</dbReference>
<dbReference type="EMBL" id="CAKKNE010000002">
    <property type="protein sequence ID" value="CAH0368076.1"/>
    <property type="molecule type" value="Genomic_DNA"/>
</dbReference>
<dbReference type="Gene3D" id="1.10.287.370">
    <property type="match status" value="1"/>
</dbReference>
<dbReference type="InterPro" id="IPR002777">
    <property type="entry name" value="PFD_beta-like"/>
</dbReference>
<evidence type="ECO:0000256" key="1">
    <source>
        <dbReference type="ARBA" id="ARBA00008045"/>
    </source>
</evidence>
<evidence type="ECO:0000256" key="2">
    <source>
        <dbReference type="ARBA" id="ARBA00023186"/>
    </source>
</evidence>
<dbReference type="InterPro" id="IPR009053">
    <property type="entry name" value="Prefoldin"/>
</dbReference>
<comment type="caution">
    <text evidence="4">The sequence shown here is derived from an EMBL/GenBank/DDBJ whole genome shotgun (WGS) entry which is preliminary data.</text>
</comment>
<sequence length="155" mass="16672">MSELAAAPAPAADDDPLKGEPTPESQQDVIRIFNGFKRDAQMIISKVSELEYEIGEHELVVANARELPDDRNAYRLVGGVLVKTTVGDALPKVQQNMANIRATIDKLKVALASVNAKSAAWKEKYGIKTQQEMELEKRNAQASGGAVKAATGVLA</sequence>
<dbReference type="OrthoDB" id="29646at2759"/>
<reference evidence="4" key="1">
    <citation type="submission" date="2021-11" db="EMBL/GenBank/DDBJ databases">
        <authorList>
            <consortium name="Genoscope - CEA"/>
            <person name="William W."/>
        </authorList>
    </citation>
    <scope>NUCLEOTIDE SEQUENCE</scope>
</reference>
<evidence type="ECO:0000256" key="3">
    <source>
        <dbReference type="SAM" id="MobiDB-lite"/>
    </source>
</evidence>
<comment type="similarity">
    <text evidence="1">Belongs to the prefoldin subunit beta family.</text>
</comment>
<name>A0A8J2SCU4_9STRA</name>
<evidence type="ECO:0000313" key="4">
    <source>
        <dbReference type="EMBL" id="CAH0368076.1"/>
    </source>
</evidence>
<keyword evidence="2" id="KW-0143">Chaperone</keyword>
<feature type="region of interest" description="Disordered" evidence="3">
    <location>
        <begin position="1"/>
        <end position="26"/>
    </location>
</feature>
<dbReference type="SUPFAM" id="SSF46579">
    <property type="entry name" value="Prefoldin"/>
    <property type="match status" value="1"/>
</dbReference>
<keyword evidence="5" id="KW-1185">Reference proteome</keyword>
<dbReference type="Proteomes" id="UP000789595">
    <property type="component" value="Unassembled WGS sequence"/>
</dbReference>
<proteinExistence type="inferred from homology"/>
<dbReference type="GO" id="GO:0051082">
    <property type="term" value="F:unfolded protein binding"/>
    <property type="evidence" value="ECO:0007669"/>
    <property type="project" value="InterPro"/>
</dbReference>
<evidence type="ECO:0008006" key="6">
    <source>
        <dbReference type="Google" id="ProtNLM"/>
    </source>
</evidence>
<dbReference type="InterPro" id="IPR027235">
    <property type="entry name" value="PFD2"/>
</dbReference>
<accession>A0A8J2SCU4</accession>